<dbReference type="Proteomes" id="UP000054270">
    <property type="component" value="Unassembled WGS sequence"/>
</dbReference>
<feature type="region of interest" description="Disordered" evidence="1">
    <location>
        <begin position="1"/>
        <end position="78"/>
    </location>
</feature>
<evidence type="ECO:0000313" key="3">
    <source>
        <dbReference type="Proteomes" id="UP000054270"/>
    </source>
</evidence>
<sequence>MRTHRAPAPTQRLPASRPPPLPPHALPSGPHAPPPASIPPPAPVPPPAFIPSGPRLTPAPVPSPTAAASTAVPPTPHPTAHALALLDGFPPVARVHLASTSHARLQPTPRVQVGAWCCARYARGCRSGLVRRAIKTGRCVFLPWRVSARHALLLRRARSLDPASTCGCKRTVSHEPAAEHPAKRVSGVPPPPSGDASGSALPARYDAHTDKAFFQQPETQTQQRAYIEAQVQAAACANARKDGCPS</sequence>
<reference evidence="3" key="1">
    <citation type="submission" date="2014-04" db="EMBL/GenBank/DDBJ databases">
        <title>Evolutionary Origins and Diversification of the Mycorrhizal Mutualists.</title>
        <authorList>
            <consortium name="DOE Joint Genome Institute"/>
            <consortium name="Mycorrhizal Genomics Consortium"/>
            <person name="Kohler A."/>
            <person name="Kuo A."/>
            <person name="Nagy L.G."/>
            <person name="Floudas D."/>
            <person name="Copeland A."/>
            <person name="Barry K.W."/>
            <person name="Cichocki N."/>
            <person name="Veneault-Fourrey C."/>
            <person name="LaButti K."/>
            <person name="Lindquist E.A."/>
            <person name="Lipzen A."/>
            <person name="Lundell T."/>
            <person name="Morin E."/>
            <person name="Murat C."/>
            <person name="Riley R."/>
            <person name="Ohm R."/>
            <person name="Sun H."/>
            <person name="Tunlid A."/>
            <person name="Henrissat B."/>
            <person name="Grigoriev I.V."/>
            <person name="Hibbett D.S."/>
            <person name="Martin F."/>
        </authorList>
    </citation>
    <scope>NUCLEOTIDE SEQUENCE [LARGE SCALE GENOMIC DNA]</scope>
    <source>
        <strain evidence="3">FD-334 SS-4</strain>
    </source>
</reference>
<organism evidence="2 3">
    <name type="scientific">Hypholoma sublateritium (strain FD-334 SS-4)</name>
    <dbReference type="NCBI Taxonomy" id="945553"/>
    <lineage>
        <taxon>Eukaryota</taxon>
        <taxon>Fungi</taxon>
        <taxon>Dikarya</taxon>
        <taxon>Basidiomycota</taxon>
        <taxon>Agaricomycotina</taxon>
        <taxon>Agaricomycetes</taxon>
        <taxon>Agaricomycetidae</taxon>
        <taxon>Agaricales</taxon>
        <taxon>Agaricineae</taxon>
        <taxon>Strophariaceae</taxon>
        <taxon>Hypholoma</taxon>
    </lineage>
</organism>
<gene>
    <name evidence="2" type="ORF">HYPSUDRAFT_205333</name>
</gene>
<evidence type="ECO:0000313" key="2">
    <source>
        <dbReference type="EMBL" id="KJA18514.1"/>
    </source>
</evidence>
<feature type="compositionally biased region" description="Pro residues" evidence="1">
    <location>
        <begin position="16"/>
        <end position="49"/>
    </location>
</feature>
<dbReference type="EMBL" id="KN817588">
    <property type="protein sequence ID" value="KJA18514.1"/>
    <property type="molecule type" value="Genomic_DNA"/>
</dbReference>
<feature type="region of interest" description="Disordered" evidence="1">
    <location>
        <begin position="171"/>
        <end position="202"/>
    </location>
</feature>
<name>A0A0D2NHS8_HYPSF</name>
<evidence type="ECO:0000256" key="1">
    <source>
        <dbReference type="SAM" id="MobiDB-lite"/>
    </source>
</evidence>
<accession>A0A0D2NHS8</accession>
<feature type="compositionally biased region" description="Low complexity" evidence="1">
    <location>
        <begin position="64"/>
        <end position="78"/>
    </location>
</feature>
<feature type="compositionally biased region" description="Basic and acidic residues" evidence="1">
    <location>
        <begin position="172"/>
        <end position="182"/>
    </location>
</feature>
<proteinExistence type="predicted"/>
<dbReference type="PRINTS" id="PR01217">
    <property type="entry name" value="PRICHEXTENSN"/>
</dbReference>
<keyword evidence="3" id="KW-1185">Reference proteome</keyword>
<protein>
    <submittedName>
        <fullName evidence="2">Uncharacterized protein</fullName>
    </submittedName>
</protein>
<dbReference type="AlphaFoldDB" id="A0A0D2NHS8"/>